<evidence type="ECO:0000313" key="4">
    <source>
        <dbReference type="EMBL" id="KZL70129.1"/>
    </source>
</evidence>
<keyword evidence="5" id="KW-1185">Reference proteome</keyword>
<organism evidence="4 5">
    <name type="scientific">Colletotrichum tofieldiae</name>
    <dbReference type="NCBI Taxonomy" id="708197"/>
    <lineage>
        <taxon>Eukaryota</taxon>
        <taxon>Fungi</taxon>
        <taxon>Dikarya</taxon>
        <taxon>Ascomycota</taxon>
        <taxon>Pezizomycotina</taxon>
        <taxon>Sordariomycetes</taxon>
        <taxon>Hypocreomycetidae</taxon>
        <taxon>Glomerellales</taxon>
        <taxon>Glomerellaceae</taxon>
        <taxon>Colletotrichum</taxon>
        <taxon>Colletotrichum spaethianum species complex</taxon>
    </lineage>
</organism>
<evidence type="ECO:0000256" key="1">
    <source>
        <dbReference type="ARBA" id="ARBA00023002"/>
    </source>
</evidence>
<protein>
    <submittedName>
        <fullName evidence="4">Aldehyde reductase</fullName>
    </submittedName>
</protein>
<dbReference type="Gene3D" id="3.20.20.100">
    <property type="entry name" value="NADP-dependent oxidoreductase domain"/>
    <property type="match status" value="1"/>
</dbReference>
<dbReference type="PRINTS" id="PR00069">
    <property type="entry name" value="ALDKETRDTASE"/>
</dbReference>
<dbReference type="GO" id="GO:0016491">
    <property type="term" value="F:oxidoreductase activity"/>
    <property type="evidence" value="ECO:0007669"/>
    <property type="project" value="UniProtKB-KW"/>
</dbReference>
<feature type="compositionally biased region" description="Polar residues" evidence="2">
    <location>
        <begin position="347"/>
        <end position="359"/>
    </location>
</feature>
<feature type="domain" description="NADP-dependent oxidoreductase" evidence="3">
    <location>
        <begin position="13"/>
        <end position="304"/>
    </location>
</feature>
<dbReference type="STRING" id="708197.A0A166S2A8"/>
<evidence type="ECO:0000259" key="3">
    <source>
        <dbReference type="Pfam" id="PF00248"/>
    </source>
</evidence>
<dbReference type="CDD" id="cd19075">
    <property type="entry name" value="AKR_AKR7A1-5"/>
    <property type="match status" value="1"/>
</dbReference>
<name>A0A166S2A8_9PEZI</name>
<dbReference type="SUPFAM" id="SSF51430">
    <property type="entry name" value="NAD(P)-linked oxidoreductase"/>
    <property type="match status" value="1"/>
</dbReference>
<dbReference type="PANTHER" id="PTHR43364">
    <property type="entry name" value="NADH-SPECIFIC METHYLGLYOXAL REDUCTASE-RELATED"/>
    <property type="match status" value="1"/>
</dbReference>
<dbReference type="InterPro" id="IPR050523">
    <property type="entry name" value="AKR_Detox_Biosynth"/>
</dbReference>
<proteinExistence type="predicted"/>
<comment type="caution">
    <text evidence="4">The sequence shown here is derived from an EMBL/GenBank/DDBJ whole genome shotgun (WGS) entry which is preliminary data.</text>
</comment>
<evidence type="ECO:0000313" key="5">
    <source>
        <dbReference type="Proteomes" id="UP000076552"/>
    </source>
</evidence>
<dbReference type="Pfam" id="PF00248">
    <property type="entry name" value="Aldo_ket_red"/>
    <property type="match status" value="1"/>
</dbReference>
<sequence length="359" mass="40240">MKTSCKVVFGAAGPLWREHAPEIIEILRQAGIKEIDAAQVYQDSEKTVGDVKAGRYFAIDTKELGCGGIIVGQGAATKENVIKRGLNSLELLKVDQVDIFYIHGPDRETPFEDTLAGINELYKMGKFKRFGLSNFLPCEVEKVVQICKDNEYVPPTVYEGNYSPIARKPEKLLFPLLKKHNMIFYAYSPLAGGFLAKTKDDIIAKKCPKFDPANGLVGMIYSTLYNKSSHFRALDEWDRISQRSGLTKAELAYRWVAFHSPLDRGRGDAMIIGASKLEQLRDTIQWLDKGHLPDQVVENIEDVWKIVEHDACLDNYNLNSFDLAETPDFKSMYEKAHESLPKRANDQGATTSLQGIAAS</sequence>
<feature type="region of interest" description="Disordered" evidence="2">
    <location>
        <begin position="339"/>
        <end position="359"/>
    </location>
</feature>
<dbReference type="InterPro" id="IPR036812">
    <property type="entry name" value="NAD(P)_OxRdtase_dom_sf"/>
</dbReference>
<dbReference type="AlphaFoldDB" id="A0A166S2A8"/>
<dbReference type="EMBL" id="LFIV01000095">
    <property type="protein sequence ID" value="KZL70129.1"/>
    <property type="molecule type" value="Genomic_DNA"/>
</dbReference>
<dbReference type="PANTHER" id="PTHR43364:SF4">
    <property type="entry name" value="NAD(P)-LINKED OXIDOREDUCTASE SUPERFAMILY PROTEIN"/>
    <property type="match status" value="1"/>
</dbReference>
<reference evidence="4 5" key="1">
    <citation type="submission" date="2015-06" db="EMBL/GenBank/DDBJ databases">
        <title>Survival trade-offs in plant roots during colonization by closely related pathogenic and mutualistic fungi.</title>
        <authorList>
            <person name="Hacquard S."/>
            <person name="Kracher B."/>
            <person name="Hiruma K."/>
            <person name="Weinman A."/>
            <person name="Muench P."/>
            <person name="Garrido Oter R."/>
            <person name="Ver Loren van Themaat E."/>
            <person name="Dallerey J.-F."/>
            <person name="Damm U."/>
            <person name="Henrissat B."/>
            <person name="Lespinet O."/>
            <person name="Thon M."/>
            <person name="Kemen E."/>
            <person name="McHardy A.C."/>
            <person name="Schulze-Lefert P."/>
            <person name="O'Connell R.J."/>
        </authorList>
    </citation>
    <scope>NUCLEOTIDE SEQUENCE [LARGE SCALE GENOMIC DNA]</scope>
    <source>
        <strain evidence="4 5">0861</strain>
    </source>
</reference>
<evidence type="ECO:0000256" key="2">
    <source>
        <dbReference type="SAM" id="MobiDB-lite"/>
    </source>
</evidence>
<dbReference type="Proteomes" id="UP000076552">
    <property type="component" value="Unassembled WGS sequence"/>
</dbReference>
<accession>A0A166S2A8</accession>
<gene>
    <name evidence="4" type="ORF">CT0861_01363</name>
</gene>
<dbReference type="InterPro" id="IPR023210">
    <property type="entry name" value="NADP_OxRdtase_dom"/>
</dbReference>
<keyword evidence="1" id="KW-0560">Oxidoreductase</keyword>
<dbReference type="InterPro" id="IPR020471">
    <property type="entry name" value="AKR"/>
</dbReference>